<gene>
    <name evidence="2" type="ORF">KK060_01430</name>
</gene>
<sequence>MKSNSLFNQFAPGPSAERNDGEDMVGQTAGGDQSFNSLVQEEKIKEAVNIDDSRNEYIFPKLNQGLLDDSEMSLADEAGL</sequence>
<comment type="caution">
    <text evidence="2">The sequence shown here is derived from an EMBL/GenBank/DDBJ whole genome shotgun (WGS) entry which is preliminary data.</text>
</comment>
<name>A0ABS5VKE3_9BACT</name>
<feature type="region of interest" description="Disordered" evidence="1">
    <location>
        <begin position="1"/>
        <end position="35"/>
    </location>
</feature>
<evidence type="ECO:0000256" key="1">
    <source>
        <dbReference type="SAM" id="MobiDB-lite"/>
    </source>
</evidence>
<protein>
    <submittedName>
        <fullName evidence="2">Uncharacterized protein</fullName>
    </submittedName>
</protein>
<dbReference type="EMBL" id="JAHESD010000002">
    <property type="protein sequence ID" value="MBT1701919.1"/>
    <property type="molecule type" value="Genomic_DNA"/>
</dbReference>
<dbReference type="Proteomes" id="UP000772618">
    <property type="component" value="Unassembled WGS sequence"/>
</dbReference>
<organism evidence="2 3">
    <name type="scientific">Chryseosolibacter indicus</name>
    <dbReference type="NCBI Taxonomy" id="2782351"/>
    <lineage>
        <taxon>Bacteria</taxon>
        <taxon>Pseudomonadati</taxon>
        <taxon>Bacteroidota</taxon>
        <taxon>Cytophagia</taxon>
        <taxon>Cytophagales</taxon>
        <taxon>Chryseotaleaceae</taxon>
        <taxon>Chryseosolibacter</taxon>
    </lineage>
</organism>
<keyword evidence="3" id="KW-1185">Reference proteome</keyword>
<accession>A0ABS5VKE3</accession>
<proteinExistence type="predicted"/>
<dbReference type="RefSeq" id="WP_254151615.1">
    <property type="nucleotide sequence ID" value="NZ_JAHESD010000002.1"/>
</dbReference>
<reference evidence="2 3" key="1">
    <citation type="submission" date="2021-05" db="EMBL/GenBank/DDBJ databases">
        <title>A Polyphasic approach of four new species of the genus Ohtaekwangia: Ohtaekwangia histidinii sp. nov., Ohtaekwangia cretensis sp. nov., Ohtaekwangia indiensis sp. nov., Ohtaekwangia reichenbachii sp. nov. from diverse environment.</title>
        <authorList>
            <person name="Octaviana S."/>
        </authorList>
    </citation>
    <scope>NUCLEOTIDE SEQUENCE [LARGE SCALE GENOMIC DNA]</scope>
    <source>
        <strain evidence="2 3">PWU20</strain>
    </source>
</reference>
<evidence type="ECO:0000313" key="2">
    <source>
        <dbReference type="EMBL" id="MBT1701919.1"/>
    </source>
</evidence>
<evidence type="ECO:0000313" key="3">
    <source>
        <dbReference type="Proteomes" id="UP000772618"/>
    </source>
</evidence>